<evidence type="ECO:0000256" key="1">
    <source>
        <dbReference type="SAM" id="MobiDB-lite"/>
    </source>
</evidence>
<comment type="caution">
    <text evidence="2">The sequence shown here is derived from an EMBL/GenBank/DDBJ whole genome shotgun (WGS) entry which is preliminary data.</text>
</comment>
<dbReference type="VEuPathDB" id="FungiDB:PC110_g19154"/>
<feature type="compositionally biased region" description="Low complexity" evidence="1">
    <location>
        <begin position="116"/>
        <end position="130"/>
    </location>
</feature>
<dbReference type="Proteomes" id="UP000774804">
    <property type="component" value="Unassembled WGS sequence"/>
</dbReference>
<proteinExistence type="predicted"/>
<dbReference type="EMBL" id="RCMI01000885">
    <property type="protein sequence ID" value="KAG2895227.1"/>
    <property type="molecule type" value="Genomic_DNA"/>
</dbReference>
<dbReference type="AlphaFoldDB" id="A0A8T1B8N2"/>
<feature type="region of interest" description="Disordered" evidence="1">
    <location>
        <begin position="113"/>
        <end position="186"/>
    </location>
</feature>
<name>A0A8T1B8N2_9STRA</name>
<reference evidence="2" key="1">
    <citation type="submission" date="2018-10" db="EMBL/GenBank/DDBJ databases">
        <title>Effector identification in a new, highly contiguous assembly of the strawberry crown rot pathogen Phytophthora cactorum.</title>
        <authorList>
            <person name="Armitage A.D."/>
            <person name="Nellist C.F."/>
            <person name="Bates H."/>
            <person name="Vickerstaff R.J."/>
            <person name="Harrison R.J."/>
        </authorList>
    </citation>
    <scope>NUCLEOTIDE SEQUENCE</scope>
    <source>
        <strain evidence="2">4032</strain>
    </source>
</reference>
<evidence type="ECO:0000313" key="3">
    <source>
        <dbReference type="Proteomes" id="UP000774804"/>
    </source>
</evidence>
<feature type="compositionally biased region" description="Low complexity" evidence="1">
    <location>
        <begin position="139"/>
        <end position="171"/>
    </location>
</feature>
<gene>
    <name evidence="2" type="ORF">PC115_g17902</name>
</gene>
<protein>
    <submittedName>
        <fullName evidence="2">Uncharacterized protein</fullName>
    </submittedName>
</protein>
<organism evidence="2 3">
    <name type="scientific">Phytophthora cactorum</name>
    <dbReference type="NCBI Taxonomy" id="29920"/>
    <lineage>
        <taxon>Eukaryota</taxon>
        <taxon>Sar</taxon>
        <taxon>Stramenopiles</taxon>
        <taxon>Oomycota</taxon>
        <taxon>Peronosporomycetes</taxon>
        <taxon>Peronosporales</taxon>
        <taxon>Peronosporaceae</taxon>
        <taxon>Phytophthora</taxon>
    </lineage>
</organism>
<sequence>MWRMSMTKTRGGAPQEYAGAEPEPELRFMNLKVIWSLFEAQRCTSKHPLRGFETRWKYILPGRDPNGTEGVDYVLGEQAVWRGRKRWKDCVPHKRLKWRELLKLQIKRLLRPTGLRESTSKSPAKSSASKSSERKSKSAARAPAASPDPRGASPARASPACATSARASPSRQLLVRRQASHVQYSH</sequence>
<accession>A0A8T1B8N2</accession>
<evidence type="ECO:0000313" key="2">
    <source>
        <dbReference type="EMBL" id="KAG2895227.1"/>
    </source>
</evidence>